<dbReference type="Proteomes" id="UP000000305">
    <property type="component" value="Unassembled WGS sequence"/>
</dbReference>
<name>E9GW78_DAPPU</name>
<dbReference type="InParanoid" id="E9GW78"/>
<protein>
    <submittedName>
        <fullName evidence="1">Uncharacterized protein</fullName>
    </submittedName>
</protein>
<proteinExistence type="predicted"/>
<organism evidence="1 2">
    <name type="scientific">Daphnia pulex</name>
    <name type="common">Water flea</name>
    <dbReference type="NCBI Taxonomy" id="6669"/>
    <lineage>
        <taxon>Eukaryota</taxon>
        <taxon>Metazoa</taxon>
        <taxon>Ecdysozoa</taxon>
        <taxon>Arthropoda</taxon>
        <taxon>Crustacea</taxon>
        <taxon>Branchiopoda</taxon>
        <taxon>Diplostraca</taxon>
        <taxon>Cladocera</taxon>
        <taxon>Anomopoda</taxon>
        <taxon>Daphniidae</taxon>
        <taxon>Daphnia</taxon>
    </lineage>
</organism>
<dbReference type="HOGENOM" id="CLU_1512145_0_0_1"/>
<sequence>MFLYRCVEALHHHLPVPPSTPPTLHTSFSLPLQLNDCVGGGIGDTVSLTSLPPLCTTPSTTSPNGDVLCFRIPPVVYEWDVIKDEFWSSKFGNNAANHHVQKPSNNLDVQCFERLLLKQVTPLQPPDLGLAEWCRLHEISPLALLLFVEAWVSRMNLECKDLETMLPSTSRFQKLNNI</sequence>
<accession>E9GW78</accession>
<dbReference type="AlphaFoldDB" id="E9GW78"/>
<dbReference type="EMBL" id="GL732569">
    <property type="protein sequence ID" value="EFX76300.1"/>
    <property type="molecule type" value="Genomic_DNA"/>
</dbReference>
<gene>
    <name evidence="1" type="ORF">DAPPUDRAFT_249235</name>
</gene>
<dbReference type="KEGG" id="dpx:DAPPUDRAFT_249235"/>
<evidence type="ECO:0000313" key="2">
    <source>
        <dbReference type="Proteomes" id="UP000000305"/>
    </source>
</evidence>
<reference evidence="1 2" key="1">
    <citation type="journal article" date="2011" name="Science">
        <title>The ecoresponsive genome of Daphnia pulex.</title>
        <authorList>
            <person name="Colbourne J.K."/>
            <person name="Pfrender M.E."/>
            <person name="Gilbert D."/>
            <person name="Thomas W.K."/>
            <person name="Tucker A."/>
            <person name="Oakley T.H."/>
            <person name="Tokishita S."/>
            <person name="Aerts A."/>
            <person name="Arnold G.J."/>
            <person name="Basu M.K."/>
            <person name="Bauer D.J."/>
            <person name="Caceres C.E."/>
            <person name="Carmel L."/>
            <person name="Casola C."/>
            <person name="Choi J.H."/>
            <person name="Detter J.C."/>
            <person name="Dong Q."/>
            <person name="Dusheyko S."/>
            <person name="Eads B.D."/>
            <person name="Frohlich T."/>
            <person name="Geiler-Samerotte K.A."/>
            <person name="Gerlach D."/>
            <person name="Hatcher P."/>
            <person name="Jogdeo S."/>
            <person name="Krijgsveld J."/>
            <person name="Kriventseva E.V."/>
            <person name="Kultz D."/>
            <person name="Laforsch C."/>
            <person name="Lindquist E."/>
            <person name="Lopez J."/>
            <person name="Manak J.R."/>
            <person name="Muller J."/>
            <person name="Pangilinan J."/>
            <person name="Patwardhan R.P."/>
            <person name="Pitluck S."/>
            <person name="Pritham E.J."/>
            <person name="Rechtsteiner A."/>
            <person name="Rho M."/>
            <person name="Rogozin I.B."/>
            <person name="Sakarya O."/>
            <person name="Salamov A."/>
            <person name="Schaack S."/>
            <person name="Shapiro H."/>
            <person name="Shiga Y."/>
            <person name="Skalitzky C."/>
            <person name="Smith Z."/>
            <person name="Souvorov A."/>
            <person name="Sung W."/>
            <person name="Tang Z."/>
            <person name="Tsuchiya D."/>
            <person name="Tu H."/>
            <person name="Vos H."/>
            <person name="Wang M."/>
            <person name="Wolf Y.I."/>
            <person name="Yamagata H."/>
            <person name="Yamada T."/>
            <person name="Ye Y."/>
            <person name="Shaw J.R."/>
            <person name="Andrews J."/>
            <person name="Crease T.J."/>
            <person name="Tang H."/>
            <person name="Lucas S.M."/>
            <person name="Robertson H.M."/>
            <person name="Bork P."/>
            <person name="Koonin E.V."/>
            <person name="Zdobnov E.M."/>
            <person name="Grigoriev I.V."/>
            <person name="Lynch M."/>
            <person name="Boore J.L."/>
        </authorList>
    </citation>
    <scope>NUCLEOTIDE SEQUENCE [LARGE SCALE GENOMIC DNA]</scope>
</reference>
<evidence type="ECO:0000313" key="1">
    <source>
        <dbReference type="EMBL" id="EFX76300.1"/>
    </source>
</evidence>
<keyword evidence="2" id="KW-1185">Reference proteome</keyword>